<evidence type="ECO:0000313" key="2">
    <source>
        <dbReference type="EMBL" id="KAK0051506.1"/>
    </source>
</evidence>
<keyword evidence="1" id="KW-1133">Transmembrane helix</keyword>
<keyword evidence="3" id="KW-1185">Reference proteome</keyword>
<feature type="transmembrane region" description="Helical" evidence="1">
    <location>
        <begin position="121"/>
        <end position="139"/>
    </location>
</feature>
<feature type="transmembrane region" description="Helical" evidence="1">
    <location>
        <begin position="84"/>
        <end position="106"/>
    </location>
</feature>
<keyword evidence="1" id="KW-0812">Transmembrane</keyword>
<keyword evidence="1" id="KW-0472">Membrane</keyword>
<organism evidence="2 3">
    <name type="scientific">Biomphalaria pfeifferi</name>
    <name type="common">Bloodfluke planorb</name>
    <name type="synonym">Freshwater snail</name>
    <dbReference type="NCBI Taxonomy" id="112525"/>
    <lineage>
        <taxon>Eukaryota</taxon>
        <taxon>Metazoa</taxon>
        <taxon>Spiralia</taxon>
        <taxon>Lophotrochozoa</taxon>
        <taxon>Mollusca</taxon>
        <taxon>Gastropoda</taxon>
        <taxon>Heterobranchia</taxon>
        <taxon>Euthyneura</taxon>
        <taxon>Panpulmonata</taxon>
        <taxon>Hygrophila</taxon>
        <taxon>Lymnaeoidea</taxon>
        <taxon>Planorbidae</taxon>
        <taxon>Biomphalaria</taxon>
    </lineage>
</organism>
<dbReference type="Proteomes" id="UP001233172">
    <property type="component" value="Unassembled WGS sequence"/>
</dbReference>
<reference evidence="2" key="1">
    <citation type="journal article" date="2023" name="PLoS Negl. Trop. Dis.">
        <title>A genome sequence for Biomphalaria pfeifferi, the major vector snail for the human-infecting parasite Schistosoma mansoni.</title>
        <authorList>
            <person name="Bu L."/>
            <person name="Lu L."/>
            <person name="Laidemitt M.R."/>
            <person name="Zhang S.M."/>
            <person name="Mutuku M."/>
            <person name="Mkoji G."/>
            <person name="Steinauer M."/>
            <person name="Loker E.S."/>
        </authorList>
    </citation>
    <scope>NUCLEOTIDE SEQUENCE</scope>
    <source>
        <strain evidence="2">KasaAsao</strain>
    </source>
</reference>
<reference evidence="2" key="2">
    <citation type="submission" date="2023-04" db="EMBL/GenBank/DDBJ databases">
        <authorList>
            <person name="Bu L."/>
            <person name="Lu L."/>
            <person name="Laidemitt M.R."/>
            <person name="Zhang S.M."/>
            <person name="Mutuku M."/>
            <person name="Mkoji G."/>
            <person name="Steinauer M."/>
            <person name="Loker E.S."/>
        </authorList>
    </citation>
    <scope>NUCLEOTIDE SEQUENCE</scope>
    <source>
        <strain evidence="2">KasaAsao</strain>
        <tissue evidence="2">Whole Snail</tissue>
    </source>
</reference>
<proteinExistence type="predicted"/>
<dbReference type="EMBL" id="JASAOG010000103">
    <property type="protein sequence ID" value="KAK0051506.1"/>
    <property type="molecule type" value="Genomic_DNA"/>
</dbReference>
<evidence type="ECO:0000256" key="1">
    <source>
        <dbReference type="SAM" id="Phobius"/>
    </source>
</evidence>
<evidence type="ECO:0000313" key="3">
    <source>
        <dbReference type="Proteomes" id="UP001233172"/>
    </source>
</evidence>
<dbReference type="AlphaFoldDB" id="A0AAD8BBS3"/>
<name>A0AAD8BBS3_BIOPF</name>
<protein>
    <submittedName>
        <fullName evidence="2">Uncharacterized protein</fullName>
    </submittedName>
</protein>
<comment type="caution">
    <text evidence="2">The sequence shown here is derived from an EMBL/GenBank/DDBJ whole genome shotgun (WGS) entry which is preliminary data.</text>
</comment>
<sequence>MSLLKVCGNVNVCRTVAEQIVHCGRRCRWTDSIVAVACQLPGQHIFCRNVSKEPNFRKHMFKPNHYWDNVPRDYTLVYDCHLKYWLIGVKTVPLVSGVFLGSYYGYNFENINQSVSLRDQIILTVLFSVYAAVSVYVNIMAKSYFQRIYYNGGQFIAVRRSVFGRLKQLKYTISDVTYDFKKELDSHYGADVKIKNTKCHLFATDFITPVFYNMHLGDQVAITTSNTSISDFPKF</sequence>
<accession>A0AAD8BBS3</accession>
<gene>
    <name evidence="2" type="ORF">Bpfe_019085</name>
</gene>